<protein>
    <recommendedName>
        <fullName evidence="8">SWIRM domain-containing protein</fullName>
    </recommendedName>
</protein>
<dbReference type="Gene3D" id="3.90.660.10">
    <property type="match status" value="1"/>
</dbReference>
<dbReference type="SUPFAM" id="SSF54373">
    <property type="entry name" value="FAD-linked reductases, C-terminal domain"/>
    <property type="match status" value="1"/>
</dbReference>
<dbReference type="SUPFAM" id="SSF51905">
    <property type="entry name" value="FAD/NAD(P)-binding domain"/>
    <property type="match status" value="1"/>
</dbReference>
<feature type="compositionally biased region" description="Basic residues" evidence="7">
    <location>
        <begin position="34"/>
        <end position="45"/>
    </location>
</feature>
<dbReference type="InterPro" id="IPR035441">
    <property type="entry name" value="TFIIS/LEDGF_dom_sf"/>
</dbReference>
<dbReference type="Gene3D" id="1.10.10.10">
    <property type="entry name" value="Winged helix-like DNA-binding domain superfamily/Winged helix DNA-binding domain"/>
    <property type="match status" value="1"/>
</dbReference>
<dbReference type="PROSITE" id="PS50934">
    <property type="entry name" value="SWIRM"/>
    <property type="match status" value="1"/>
</dbReference>
<comment type="caution">
    <text evidence="9">The sequence shown here is derived from an EMBL/GenBank/DDBJ whole genome shotgun (WGS) entry which is preliminary data.</text>
</comment>
<evidence type="ECO:0000256" key="4">
    <source>
        <dbReference type="ARBA" id="ARBA00022827"/>
    </source>
</evidence>
<evidence type="ECO:0000256" key="2">
    <source>
        <dbReference type="ARBA" id="ARBA00005995"/>
    </source>
</evidence>
<feature type="region of interest" description="Disordered" evidence="7">
    <location>
        <begin position="185"/>
        <end position="211"/>
    </location>
</feature>
<evidence type="ECO:0000256" key="3">
    <source>
        <dbReference type="ARBA" id="ARBA00022630"/>
    </source>
</evidence>
<comment type="similarity">
    <text evidence="2">Belongs to the flavin monoamine oxidase family.</text>
</comment>
<evidence type="ECO:0000313" key="10">
    <source>
        <dbReference type="Proteomes" id="UP001457282"/>
    </source>
</evidence>
<dbReference type="Proteomes" id="UP001457282">
    <property type="component" value="Unassembled WGS sequence"/>
</dbReference>
<keyword evidence="5" id="KW-0156">Chromatin regulator</keyword>
<evidence type="ECO:0000259" key="8">
    <source>
        <dbReference type="PROSITE" id="PS50934"/>
    </source>
</evidence>
<feature type="compositionally biased region" description="Polar residues" evidence="7">
    <location>
        <begin position="185"/>
        <end position="198"/>
    </location>
</feature>
<feature type="compositionally biased region" description="Polar residues" evidence="7">
    <location>
        <begin position="1630"/>
        <end position="1645"/>
    </location>
</feature>
<name>A0AAW1YFJ9_RUBAR</name>
<comment type="cofactor">
    <cofactor evidence="1">
        <name>FAD</name>
        <dbReference type="ChEBI" id="CHEBI:57692"/>
    </cofactor>
</comment>
<dbReference type="Pfam" id="PF04433">
    <property type="entry name" value="SWIRM"/>
    <property type="match status" value="1"/>
</dbReference>
<feature type="region of interest" description="Disordered" evidence="7">
    <location>
        <begin position="1"/>
        <end position="137"/>
    </location>
</feature>
<reference evidence="9 10" key="1">
    <citation type="journal article" date="2023" name="G3 (Bethesda)">
        <title>A chromosome-length genome assembly and annotation of blackberry (Rubus argutus, cv. 'Hillquist').</title>
        <authorList>
            <person name="Bruna T."/>
            <person name="Aryal R."/>
            <person name="Dudchenko O."/>
            <person name="Sargent D.J."/>
            <person name="Mead D."/>
            <person name="Buti M."/>
            <person name="Cavallini A."/>
            <person name="Hytonen T."/>
            <person name="Andres J."/>
            <person name="Pham M."/>
            <person name="Weisz D."/>
            <person name="Mascagni F."/>
            <person name="Usai G."/>
            <person name="Natali L."/>
            <person name="Bassil N."/>
            <person name="Fernandez G.E."/>
            <person name="Lomsadze A."/>
            <person name="Armour M."/>
            <person name="Olukolu B."/>
            <person name="Poorten T."/>
            <person name="Britton C."/>
            <person name="Davik J."/>
            <person name="Ashrafi H."/>
            <person name="Aiden E.L."/>
            <person name="Borodovsky M."/>
            <person name="Worthington M."/>
        </authorList>
    </citation>
    <scope>NUCLEOTIDE SEQUENCE [LARGE SCALE GENOMIC DNA]</scope>
    <source>
        <strain evidence="9">PI 553951</strain>
    </source>
</reference>
<keyword evidence="3" id="KW-0285">Flavoprotein</keyword>
<dbReference type="SUPFAM" id="SSF46689">
    <property type="entry name" value="Homeodomain-like"/>
    <property type="match status" value="1"/>
</dbReference>
<dbReference type="InterPro" id="IPR002937">
    <property type="entry name" value="Amino_oxidase"/>
</dbReference>
<evidence type="ECO:0000256" key="7">
    <source>
        <dbReference type="SAM" id="MobiDB-lite"/>
    </source>
</evidence>
<dbReference type="PANTHER" id="PTHR10742:SF410">
    <property type="entry name" value="LYSINE-SPECIFIC HISTONE DEMETHYLASE 2"/>
    <property type="match status" value="1"/>
</dbReference>
<dbReference type="GO" id="GO:0141052">
    <property type="term" value="F:histone H3 demethylase activity"/>
    <property type="evidence" value="ECO:0007669"/>
    <property type="project" value="UniProtKB-ARBA"/>
</dbReference>
<dbReference type="InterPro" id="IPR009057">
    <property type="entry name" value="Homeodomain-like_sf"/>
</dbReference>
<dbReference type="PANTHER" id="PTHR10742">
    <property type="entry name" value="FLAVIN MONOAMINE OXIDASE"/>
    <property type="match status" value="1"/>
</dbReference>
<dbReference type="InterPro" id="IPR007526">
    <property type="entry name" value="SWIRM"/>
</dbReference>
<dbReference type="InterPro" id="IPR050281">
    <property type="entry name" value="Flavin_monoamine_oxidase"/>
</dbReference>
<evidence type="ECO:0000256" key="6">
    <source>
        <dbReference type="ARBA" id="ARBA00023002"/>
    </source>
</evidence>
<dbReference type="InterPro" id="IPR036388">
    <property type="entry name" value="WH-like_DNA-bd_sf"/>
</dbReference>
<evidence type="ECO:0000256" key="1">
    <source>
        <dbReference type="ARBA" id="ARBA00001974"/>
    </source>
</evidence>
<evidence type="ECO:0000256" key="5">
    <source>
        <dbReference type="ARBA" id="ARBA00022853"/>
    </source>
</evidence>
<feature type="region of interest" description="Disordered" evidence="7">
    <location>
        <begin position="1601"/>
        <end position="1649"/>
    </location>
</feature>
<dbReference type="EMBL" id="JBEDUW010000002">
    <property type="protein sequence ID" value="KAK9946980.1"/>
    <property type="molecule type" value="Genomic_DNA"/>
</dbReference>
<keyword evidence="6" id="KW-0560">Oxidoreductase</keyword>
<dbReference type="Pfam" id="PF01593">
    <property type="entry name" value="Amino_oxidase"/>
    <property type="match status" value="1"/>
</dbReference>
<accession>A0AAW1YFJ9</accession>
<feature type="compositionally biased region" description="Polar residues" evidence="7">
    <location>
        <begin position="91"/>
        <end position="105"/>
    </location>
</feature>
<evidence type="ECO:0000313" key="9">
    <source>
        <dbReference type="EMBL" id="KAK9946980.1"/>
    </source>
</evidence>
<feature type="compositionally biased region" description="Basic and acidic residues" evidence="7">
    <location>
        <begin position="46"/>
        <end position="58"/>
    </location>
</feature>
<gene>
    <name evidence="9" type="ORF">M0R45_012417</name>
</gene>
<dbReference type="SUPFAM" id="SSF47676">
    <property type="entry name" value="Conserved domain common to transcription factors TFIIS, elongin A, CRSP70"/>
    <property type="match status" value="1"/>
</dbReference>
<dbReference type="InterPro" id="IPR036188">
    <property type="entry name" value="FAD/NAD-bd_sf"/>
</dbReference>
<dbReference type="Gene3D" id="3.50.50.60">
    <property type="entry name" value="FAD/NAD(P)-binding domain"/>
    <property type="match status" value="1"/>
</dbReference>
<dbReference type="GO" id="GO:0016705">
    <property type="term" value="F:oxidoreductase activity, acting on paired donors, with incorporation or reduction of molecular oxygen"/>
    <property type="evidence" value="ECO:0007669"/>
    <property type="project" value="UniProtKB-ARBA"/>
</dbReference>
<feature type="domain" description="SWIRM" evidence="8">
    <location>
        <begin position="668"/>
        <end position="768"/>
    </location>
</feature>
<dbReference type="PRINTS" id="PR00419">
    <property type="entry name" value="ADXRDTASE"/>
</dbReference>
<keyword evidence="4" id="KW-0274">FAD</keyword>
<proteinExistence type="inferred from homology"/>
<keyword evidence="10" id="KW-1185">Reference proteome</keyword>
<sequence>MDGDEKKSGSKKRSKLIEVSHNSDDDEPIGSLLKLKRQRNLKKVKPGLEGERGKKVEAGEEDLGGLDDTLASFRKKLKGPKKDYGAGTVRGRSSSLDVVQSSDPSANGHVEDGGSDAKSVLRSMENGPVRGDDRSDVIMDVEVENKLKAKGKRPKVSGCLVSGEGSNSSLDHHLEDSLSTFFQKAQSGVTKRSHPSSSLREKSGSQDLEDGLSLSSVGVGGNIFPVAVQRHSSVSKLTYENPRCENRFLLDSGLNPLDSVSDQYMIEEHQNFEDRFCQDSDRNGENQERSQGLYSIPDEMMSLDDKKNEAMGDPSGLNVQEGPCSSDKVNGGDSQHLQKTQTFENRLRHCFMANSSTLTSCDIEMPKSIPFSEQKGEVLGLGDGDSKGGFHDAFSFQSKDVLARCTSGADCEISSSAGKEILMPHYNDDLLNKSCENTSNKKNLVVSLSHLPHNSLTCHLKMDDKLDSDQCQRFPQHAAHSFAPDTLKMEETLSNCNNVIAYIEGQDLASSSLQEENAVIADSRISSIKLSHQAKASQTASIQKRVYCEELSSDEASKERIIPNHAFVTSNEEVDRASPPVYATLDENESCPEDTVSLPDIENKDSKLSALQRTPRNIRKRRHGDMAYEGDVDWDISINDQGLDSDNSIRARVKFDSSSSIGTEAESGGAAAVSAGLKAHAVGPVEKIKFKEILKRRGGLQDYLECRNQILALWSKDVSRILPLADCGVTEPACGDEPARASLIRDIYAFLDLSGYINVGIAAEKDKAEPGSKHDYKILREKNFEEISGVSVADSEDGVSFIIGQVKNSLSSTDAKNGIKFNNGNLTEGATKDNGLVRAVELELFDAKNPAECETDYLENRSADARLQSRMDNMDVSSSDPSAETLNGGDVPVVTTEIKNESHSIQSASHDHLPKNNTPQCGQEVRKEIIVIGAGPAGLTAARHLQRQGFSVNVLEARSRIGGRVYTDRSSLSVAVDLGASIITGVEADWATERRPDPSSLVCAQLGLELTVLNSDCPLYDIETGQKVPADLDEALEAEFNSLLDDMVLLVSQKGERAARMSLEEGLEYALKRRRMAQSGSNAKEKELHGSRDGFFNARTNIDGRVAEKSCSKQELLSPLERRVMDWHFANLEYGCAAPLKEVSLPHWNQDDAYGGFGGAHCMIKGGYSTVVESLSEGLRIHLNHVVTDISYGAKDVELSNNQHNKVKVSTSNGSIFCGDTVLITVPLGCLKAETIKFSPPLPQWKHSSIMRLGFGVLNKVVLEFPDVFWDDSVDYFGATAEETDVRGQCFMFWNIKKTVGAPVLIALVVGKAAIDGQNMSSSDHVNHALVVLRKLFGEASVPDPVASVVTDWGRDPFSYGAYSYVAVGASGKDYDIIGRPVDNCLFFAGEATCKEHPDTVGGAMMSGLREAVRIIDILTTGNDYTAEAEAMESIQRQSASEKDEVWDITRRLEAVELSNVLYNNREALLQDMFFNAKTTKGRLHLVKELLSLPAETLKSFAGTKEGLTTLNSWILDSMGKAGTQLLRHCVRLLVLVSTDLLAVRLSGIGKTVKEKVCVHTSRDIRAIASQLVSVWLEVFRKEKASNGGLKLSRQATGVDSLKRKTVRDPSSGKPPLHMYHGAFEHKGSLQDSASTGSHLPSNPNVKKVNGKAIKLETANSAKLETNSSIYGGSTGRPHNEDFAMTEEERAAIAAAEAARAAALAAAKAYASSEAKSSTLLQLPKIPSFHKFARREQYAQMDEYDFRRKWSGGVSGREDCISEIDSRNCKVRNWSVDFSAACVNLDSSRRSVDNLSERSHPNEIASQLNFREHSGESAAIDSSIYTKAWVDTAGSVGVKDYHAIEMWQSQAAAADPDFFHPDPYVKDEEDSNTTSKGLSWKHEGLLNESSVSQVTVNKGSSKNHRRGADQIKHAVVDYVASLLMPLYKAKKIDRDGYKSIMKKSATKVMELATDAEKAMAVSEFLDFKRRNKIRAFVDKLIEKHMAVKPTVKS</sequence>
<feature type="region of interest" description="Disordered" evidence="7">
    <location>
        <begin position="152"/>
        <end position="172"/>
    </location>
</feature>
<organism evidence="9 10">
    <name type="scientific">Rubus argutus</name>
    <name type="common">Southern blackberry</name>
    <dbReference type="NCBI Taxonomy" id="59490"/>
    <lineage>
        <taxon>Eukaryota</taxon>
        <taxon>Viridiplantae</taxon>
        <taxon>Streptophyta</taxon>
        <taxon>Embryophyta</taxon>
        <taxon>Tracheophyta</taxon>
        <taxon>Spermatophyta</taxon>
        <taxon>Magnoliopsida</taxon>
        <taxon>eudicotyledons</taxon>
        <taxon>Gunneridae</taxon>
        <taxon>Pentapetalae</taxon>
        <taxon>rosids</taxon>
        <taxon>fabids</taxon>
        <taxon>Rosales</taxon>
        <taxon>Rosaceae</taxon>
        <taxon>Rosoideae</taxon>
        <taxon>Rosoideae incertae sedis</taxon>
        <taxon>Rubus</taxon>
    </lineage>
</organism>